<dbReference type="PANTHER" id="PTHR32438">
    <property type="entry name" value="4-ALPHA-GLUCANOTRANSFERASE DPE1, CHLOROPLASTIC/AMYLOPLASTIC"/>
    <property type="match status" value="1"/>
</dbReference>
<dbReference type="Pfam" id="PF02446">
    <property type="entry name" value="Glyco_hydro_77"/>
    <property type="match status" value="1"/>
</dbReference>
<reference evidence="11 12" key="2">
    <citation type="submission" date="2008-11" db="EMBL/GenBank/DDBJ databases">
        <authorList>
            <person name="Fulton L."/>
            <person name="Clifton S."/>
            <person name="Fulton B."/>
            <person name="Xu J."/>
            <person name="Minx P."/>
            <person name="Pepin K.H."/>
            <person name="Johnson M."/>
            <person name="Bhonagiri V."/>
            <person name="Nash W.E."/>
            <person name="Mardis E.R."/>
            <person name="Wilson R.K."/>
        </authorList>
    </citation>
    <scope>NUCLEOTIDE SEQUENCE [LARGE SCALE GENOMIC DNA]</scope>
    <source>
        <strain evidence="11 12">ATCC 43243</strain>
    </source>
</reference>
<evidence type="ECO:0000256" key="9">
    <source>
        <dbReference type="ARBA" id="ARBA00031501"/>
    </source>
</evidence>
<evidence type="ECO:0000256" key="4">
    <source>
        <dbReference type="ARBA" id="ARBA00020295"/>
    </source>
</evidence>
<evidence type="ECO:0000256" key="2">
    <source>
        <dbReference type="ARBA" id="ARBA00005684"/>
    </source>
</evidence>
<dbReference type="EC" id="2.4.1.25" evidence="3 10"/>
<keyword evidence="12" id="KW-1185">Reference proteome</keyword>
<dbReference type="eggNOG" id="COG1640">
    <property type="taxonomic scope" value="Bacteria"/>
</dbReference>
<dbReference type="GO" id="GO:0004134">
    <property type="term" value="F:4-alpha-glucanotransferase activity"/>
    <property type="evidence" value="ECO:0007669"/>
    <property type="project" value="UniProtKB-EC"/>
</dbReference>
<evidence type="ECO:0000256" key="7">
    <source>
        <dbReference type="ARBA" id="ARBA00023277"/>
    </source>
</evidence>
<comment type="similarity">
    <text evidence="2 10">Belongs to the disproportionating enzyme family.</text>
</comment>
<evidence type="ECO:0000256" key="10">
    <source>
        <dbReference type="RuleBase" id="RU361207"/>
    </source>
</evidence>
<dbReference type="PANTHER" id="PTHR32438:SF5">
    <property type="entry name" value="4-ALPHA-GLUCANOTRANSFERASE DPE1, CHLOROPLASTIC_AMYLOPLASTIC"/>
    <property type="match status" value="1"/>
</dbReference>
<protein>
    <recommendedName>
        <fullName evidence="4 10">4-alpha-glucanotransferase</fullName>
        <ecNumber evidence="3 10">2.4.1.25</ecNumber>
    </recommendedName>
    <alternativeName>
        <fullName evidence="8 10">Amylomaltase</fullName>
    </alternativeName>
    <alternativeName>
        <fullName evidence="9 10">Disproportionating enzyme</fullName>
    </alternativeName>
</protein>
<dbReference type="EMBL" id="ABVQ01000031">
    <property type="protein sequence ID" value="EEC58819.1"/>
    <property type="molecule type" value="Genomic_DNA"/>
</dbReference>
<proteinExistence type="inferred from homology"/>
<accession>B7ANA8</accession>
<dbReference type="GO" id="GO:0005975">
    <property type="term" value="P:carbohydrate metabolic process"/>
    <property type="evidence" value="ECO:0007669"/>
    <property type="project" value="InterPro"/>
</dbReference>
<sequence>MGRVQHFDRSAGILMPVSSLPSPYGIGTFGRAAYEFADFVAESGHSYWQVLPLGQTSYGDSPYQSFSAFAGNPYFIDLDMLTDEGLLEEGYASEFDWGDSEKYVDYGRLFESRYIVLDRAFQNFMSKCSSDGELSGRYEEFKKANHSWLDEYSLYMACKEHFGYVSWTEWDDDIRLRIPETVTKYAQQLADRIEFWNFCQYEFFEQWNRLKCYVNARGIQIIGDIPIYVAPDSADVWAHPDVFLLDGNLRPLKVAGVPPDAFTDLGQKWGNPIYNWDNLAADGFGWWKRRMQAQAALYDVIRIDHFLGIVKYYTIPPLNPDAKQGEYRQGPGRLLTDAINEAIGDKRIIAEDLGVEMPEVTGILKDNGYPGMKVLEFAFDGNRRNPHLPYNYTRDLVVYGGTHDNETLYGYFTEHSDDELKYAREYLDADTPEEMVRASFRAAYASVADTVIFQVQDILCLDNSARINTPSTMGGNWQWRLVKGQLTSEHARNMRHLAGIYGRINNE</sequence>
<dbReference type="Proteomes" id="UP000003136">
    <property type="component" value="Unassembled WGS sequence"/>
</dbReference>
<evidence type="ECO:0000256" key="3">
    <source>
        <dbReference type="ARBA" id="ARBA00012560"/>
    </source>
</evidence>
<keyword evidence="7 10" id="KW-0119">Carbohydrate metabolism</keyword>
<dbReference type="SUPFAM" id="SSF51445">
    <property type="entry name" value="(Trans)glycosidases"/>
    <property type="match status" value="1"/>
</dbReference>
<gene>
    <name evidence="11" type="ORF">BACPEC_00161</name>
</gene>
<evidence type="ECO:0000256" key="8">
    <source>
        <dbReference type="ARBA" id="ARBA00031423"/>
    </source>
</evidence>
<dbReference type="Gene3D" id="3.20.20.80">
    <property type="entry name" value="Glycosidases"/>
    <property type="match status" value="1"/>
</dbReference>
<dbReference type="NCBIfam" id="TIGR00217">
    <property type="entry name" value="malQ"/>
    <property type="match status" value="1"/>
</dbReference>
<dbReference type="HOGENOM" id="CLU_014132_1_0_9"/>
<keyword evidence="5 10" id="KW-0328">Glycosyltransferase</keyword>
<dbReference type="NCBIfam" id="NF011080">
    <property type="entry name" value="PRK14508.1-3"/>
    <property type="match status" value="1"/>
</dbReference>
<evidence type="ECO:0000313" key="12">
    <source>
        <dbReference type="Proteomes" id="UP000003136"/>
    </source>
</evidence>
<keyword evidence="6 10" id="KW-0808">Transferase</keyword>
<dbReference type="InterPro" id="IPR017853">
    <property type="entry name" value="GH"/>
</dbReference>
<dbReference type="AlphaFoldDB" id="B7ANA8"/>
<name>B7ANA8_9FIRM</name>
<dbReference type="STRING" id="483218.BACPEC_00161"/>
<organism evidence="11 12">
    <name type="scientific">[Bacteroides] pectinophilus ATCC 43243</name>
    <dbReference type="NCBI Taxonomy" id="483218"/>
    <lineage>
        <taxon>Bacteria</taxon>
        <taxon>Bacillati</taxon>
        <taxon>Bacillota</taxon>
        <taxon>Clostridia</taxon>
        <taxon>Eubacteriales</taxon>
    </lineage>
</organism>
<reference evidence="11 12" key="1">
    <citation type="submission" date="2008-11" db="EMBL/GenBank/DDBJ databases">
        <title>Draft genome sequence of Bacteroides pectinophilus (ATCC 43243).</title>
        <authorList>
            <person name="Sudarsanam P."/>
            <person name="Ley R."/>
            <person name="Guruge J."/>
            <person name="Turnbaugh P.J."/>
            <person name="Mahowald M."/>
            <person name="Liep D."/>
            <person name="Gordon J."/>
        </authorList>
    </citation>
    <scope>NUCLEOTIDE SEQUENCE [LARGE SCALE GENOMIC DNA]</scope>
    <source>
        <strain evidence="11 12">ATCC 43243</strain>
    </source>
</reference>
<evidence type="ECO:0000256" key="1">
    <source>
        <dbReference type="ARBA" id="ARBA00000439"/>
    </source>
</evidence>
<evidence type="ECO:0000313" key="11">
    <source>
        <dbReference type="EMBL" id="EEC58819.1"/>
    </source>
</evidence>
<evidence type="ECO:0000256" key="5">
    <source>
        <dbReference type="ARBA" id="ARBA00022676"/>
    </source>
</evidence>
<evidence type="ECO:0000256" key="6">
    <source>
        <dbReference type="ARBA" id="ARBA00022679"/>
    </source>
</evidence>
<dbReference type="InterPro" id="IPR003385">
    <property type="entry name" value="Glyco_hydro_77"/>
</dbReference>
<comment type="caution">
    <text evidence="11">The sequence shown here is derived from an EMBL/GenBank/DDBJ whole genome shotgun (WGS) entry which is preliminary data.</text>
</comment>
<comment type="catalytic activity">
    <reaction evidence="1 10">
        <text>Transfers a segment of a (1-&gt;4)-alpha-D-glucan to a new position in an acceptor, which may be glucose or a (1-&gt;4)-alpha-D-glucan.</text>
        <dbReference type="EC" id="2.4.1.25"/>
    </reaction>
</comment>